<proteinExistence type="predicted"/>
<dbReference type="AlphaFoldDB" id="A0AAW2C7Z5"/>
<dbReference type="Proteomes" id="UP001459277">
    <property type="component" value="Unassembled WGS sequence"/>
</dbReference>
<feature type="region of interest" description="Disordered" evidence="1">
    <location>
        <begin position="150"/>
        <end position="193"/>
    </location>
</feature>
<dbReference type="EMBL" id="JAZDWU010000008">
    <property type="protein sequence ID" value="KAK9993145.1"/>
    <property type="molecule type" value="Genomic_DNA"/>
</dbReference>
<feature type="compositionally biased region" description="Basic and acidic residues" evidence="1">
    <location>
        <begin position="161"/>
        <end position="180"/>
    </location>
</feature>
<dbReference type="PANTHER" id="PTHR47592:SF30">
    <property type="entry name" value="CCHC-TYPE DOMAIN-CONTAINING PROTEIN"/>
    <property type="match status" value="1"/>
</dbReference>
<reference evidence="3 4" key="1">
    <citation type="submission" date="2024-01" db="EMBL/GenBank/DDBJ databases">
        <title>A telomere-to-telomere, gap-free genome of sweet tea (Lithocarpus litseifolius).</title>
        <authorList>
            <person name="Zhou J."/>
        </authorList>
    </citation>
    <scope>NUCLEOTIDE SEQUENCE [LARGE SCALE GENOMIC DNA]</scope>
    <source>
        <strain evidence="3">Zhou-2022a</strain>
        <tissue evidence="3">Leaf</tissue>
    </source>
</reference>
<protein>
    <recommendedName>
        <fullName evidence="2">Retrovirus-related Pol polyprotein from transposon TNT 1-94-like beta-barrel domain-containing protein</fullName>
    </recommendedName>
</protein>
<keyword evidence="4" id="KW-1185">Reference proteome</keyword>
<feature type="region of interest" description="Disordered" evidence="1">
    <location>
        <begin position="210"/>
        <end position="230"/>
    </location>
</feature>
<evidence type="ECO:0000259" key="2">
    <source>
        <dbReference type="Pfam" id="PF22936"/>
    </source>
</evidence>
<evidence type="ECO:0000313" key="4">
    <source>
        <dbReference type="Proteomes" id="UP001459277"/>
    </source>
</evidence>
<accession>A0AAW2C7Z5</accession>
<comment type="caution">
    <text evidence="3">The sequence shown here is derived from an EMBL/GenBank/DDBJ whole genome shotgun (WGS) entry which is preliminary data.</text>
</comment>
<evidence type="ECO:0000256" key="1">
    <source>
        <dbReference type="SAM" id="MobiDB-lite"/>
    </source>
</evidence>
<dbReference type="InterPro" id="IPR054722">
    <property type="entry name" value="PolX-like_BBD"/>
</dbReference>
<evidence type="ECO:0000313" key="3">
    <source>
        <dbReference type="EMBL" id="KAK9993145.1"/>
    </source>
</evidence>
<name>A0AAW2C7Z5_9ROSI</name>
<feature type="domain" description="Retrovirus-related Pol polyprotein from transposon TNT 1-94-like beta-barrel" evidence="2">
    <location>
        <begin position="257"/>
        <end position="336"/>
    </location>
</feature>
<gene>
    <name evidence="3" type="ORF">SO802_022848</name>
</gene>
<organism evidence="3 4">
    <name type="scientific">Lithocarpus litseifolius</name>
    <dbReference type="NCBI Taxonomy" id="425828"/>
    <lineage>
        <taxon>Eukaryota</taxon>
        <taxon>Viridiplantae</taxon>
        <taxon>Streptophyta</taxon>
        <taxon>Embryophyta</taxon>
        <taxon>Tracheophyta</taxon>
        <taxon>Spermatophyta</taxon>
        <taxon>Magnoliopsida</taxon>
        <taxon>eudicotyledons</taxon>
        <taxon>Gunneridae</taxon>
        <taxon>Pentapetalae</taxon>
        <taxon>rosids</taxon>
        <taxon>fabids</taxon>
        <taxon>Fagales</taxon>
        <taxon>Fagaceae</taxon>
        <taxon>Lithocarpus</taxon>
    </lineage>
</organism>
<dbReference type="Pfam" id="PF22936">
    <property type="entry name" value="Pol_BBD"/>
    <property type="match status" value="1"/>
</dbReference>
<sequence length="482" mass="53345">MVRLKQISNSTKNLATSPYLPHLPPFSFSAQTEANIPTSQPNQNAVGNLAQEQSCSAGRYHDQQHPLGSIDDIRMDGQGTHGSLELHLPIDGQECEGRLSSIDRPGLVLHSKPMVAVHPGQATTFASRTDELQHFKDSLGVRPLRSIVGLDGERVSPTGDMSKKDSNWGTHRSPDSRHPPSVEANPNYHSNSELHAWNSDQANSAELVGAQHHPDARNHSTQGRPTPGGMELDDIQEGLCPRITCFGMKLVNNITDWVVNIGATRHICFSKELFLNYEEVIDEENVYLGDSGTARVAGKGRLLLKFTSGKSLALHSILHVPNMCRNLVSGFLLNKADLKIVFETNKIVLSQTGDFVGIGFCHEGSFVLETDIEENIVKLIPETNILIKRLITMDFISTLLEFNELKYGGPATRAKPEFTELEYELGSWNYDTRAILVFGKLEYCVLKIAQYSSPQNSSSGHTLLDFEKLEYQKAFFNAQNPA</sequence>
<dbReference type="PANTHER" id="PTHR47592">
    <property type="entry name" value="PBF68 PROTEIN"/>
    <property type="match status" value="1"/>
</dbReference>